<evidence type="ECO:0000313" key="1">
    <source>
        <dbReference type="EMBL" id="MBU2666229.1"/>
    </source>
</evidence>
<accession>A0ABS5YU81</accession>
<protein>
    <submittedName>
        <fullName evidence="1">Uncharacterized protein</fullName>
    </submittedName>
</protein>
<sequence>MDLDAAVNGVDWSSFASPPWHSPAAVRTALAGITSGREEWNVAWAVAMLEDAVAHGHSGSLSPAAGPAVDVLLAVAVRWRAEARAQALSSLSSLLSYEAVPPWAVYERDGIRVDVEDDVRARIRAGLPLLESLAAEAQPWRSNRGLARQLIDEAG</sequence>
<dbReference type="Proteomes" id="UP001519654">
    <property type="component" value="Unassembled WGS sequence"/>
</dbReference>
<reference evidence="1 2" key="1">
    <citation type="submission" date="2021-06" db="EMBL/GenBank/DDBJ databases">
        <title>Actinoplanes lichenicola sp. nov., and Actinoplanes ovalisporus sp. nov., isolated from lichen in Thailand.</title>
        <authorList>
            <person name="Saeng-In P."/>
            <person name="Kanchanasin P."/>
            <person name="Yuki M."/>
            <person name="Kudo T."/>
            <person name="Ohkuma M."/>
            <person name="Phongsopitanun W."/>
            <person name="Tanasupawat S."/>
        </authorList>
    </citation>
    <scope>NUCLEOTIDE SEQUENCE [LARGE SCALE GENOMIC DNA]</scope>
    <source>
        <strain evidence="1 2">NBRC 110975</strain>
    </source>
</reference>
<evidence type="ECO:0000313" key="2">
    <source>
        <dbReference type="Proteomes" id="UP001519654"/>
    </source>
</evidence>
<name>A0ABS5YU81_9ACTN</name>
<comment type="caution">
    <text evidence="1">The sequence shown here is derived from an EMBL/GenBank/DDBJ whole genome shotgun (WGS) entry which is preliminary data.</text>
</comment>
<organism evidence="1 2">
    <name type="scientific">Paractinoplanes bogorensis</name>
    <dbReference type="NCBI Taxonomy" id="1610840"/>
    <lineage>
        <taxon>Bacteria</taxon>
        <taxon>Bacillati</taxon>
        <taxon>Actinomycetota</taxon>
        <taxon>Actinomycetes</taxon>
        <taxon>Micromonosporales</taxon>
        <taxon>Micromonosporaceae</taxon>
        <taxon>Paractinoplanes</taxon>
    </lineage>
</organism>
<dbReference type="EMBL" id="JAHKKG010000006">
    <property type="protein sequence ID" value="MBU2666229.1"/>
    <property type="molecule type" value="Genomic_DNA"/>
</dbReference>
<proteinExistence type="predicted"/>
<gene>
    <name evidence="1" type="ORF">KOI35_22260</name>
</gene>
<keyword evidence="2" id="KW-1185">Reference proteome</keyword>
<dbReference type="RefSeq" id="WP_215789413.1">
    <property type="nucleotide sequence ID" value="NZ_JAHKKG010000006.1"/>
</dbReference>